<evidence type="ECO:0000313" key="2">
    <source>
        <dbReference type="Proteomes" id="UP000050833"/>
    </source>
</evidence>
<comment type="caution">
    <text evidence="1">The sequence shown here is derived from an EMBL/GenBank/DDBJ whole genome shotgun (WGS) entry which is preliminary data.</text>
</comment>
<dbReference type="AlphaFoldDB" id="A0AAW3JUY7"/>
<dbReference type="Proteomes" id="UP000050833">
    <property type="component" value="Unassembled WGS sequence"/>
</dbReference>
<evidence type="ECO:0000313" key="1">
    <source>
        <dbReference type="EMBL" id="KQC86061.1"/>
    </source>
</evidence>
<dbReference type="InterPro" id="IPR014054">
    <property type="entry name" value="Phage_regulatory_Rha"/>
</dbReference>
<gene>
    <name evidence="1" type="ORF">APZ18_02380</name>
</gene>
<name>A0AAW3JUY7_9FIRM</name>
<evidence type="ECO:0008006" key="3">
    <source>
        <dbReference type="Google" id="ProtNLM"/>
    </source>
</evidence>
<keyword evidence="2" id="KW-1185">Reference proteome</keyword>
<sequence length="193" mass="22212">MHDLRSTTITTLEVAEMMEVEHWEILRKLDGRIKKDGSHAKGYIEVLNDNHLVAADYFIKSSYTDAKGEKRPCYKITKLGCDFLANKFNGEKGVLFTAKYVKRFYELEHMTEAIEKNYDTKSTSLGEVASYTKEMDKRMDKQGSEPYKVCEAFKMVSEQFGIRLPDDFVKVPEYKQTSLFDGISQRNGGCNEI</sequence>
<dbReference type="EMBL" id="LLKB01000001">
    <property type="protein sequence ID" value="KQC86061.1"/>
    <property type="molecule type" value="Genomic_DNA"/>
</dbReference>
<dbReference type="Pfam" id="PF09669">
    <property type="entry name" value="Phage_pRha"/>
    <property type="match status" value="1"/>
</dbReference>
<accession>A0AAW3JUY7</accession>
<protein>
    <recommendedName>
        <fullName evidence="3">Phage regulatory protein Rha (Phage_pRha)</fullName>
    </recommendedName>
</protein>
<dbReference type="RefSeq" id="WP_055941263.1">
    <property type="nucleotide sequence ID" value="NZ_JAQDDZ010000003.1"/>
</dbReference>
<organism evidence="1 2">
    <name type="scientific">Butyribacter intestini</name>
    <dbReference type="NCBI Taxonomy" id="1703332"/>
    <lineage>
        <taxon>Bacteria</taxon>
        <taxon>Bacillati</taxon>
        <taxon>Bacillota</taxon>
        <taxon>Clostridia</taxon>
        <taxon>Lachnospirales</taxon>
        <taxon>Lachnospiraceae</taxon>
        <taxon>Butyribacter</taxon>
    </lineage>
</organism>
<reference evidence="1 2" key="1">
    <citation type="submission" date="2015-10" db="EMBL/GenBank/DDBJ databases">
        <title>Butyribacter intestini gen. nov., sp. nov., a butyric acid-producing bacterium of the family Lachnospiraceae isolated from the human faeces.</title>
        <authorList>
            <person name="Zou Y."/>
            <person name="Xue W."/>
            <person name="Luo G."/>
            <person name="Lv M."/>
        </authorList>
    </citation>
    <scope>NUCLEOTIDE SEQUENCE [LARGE SCALE GENOMIC DNA]</scope>
    <source>
        <strain evidence="1 2">TF01-11</strain>
    </source>
</reference>
<proteinExistence type="predicted"/>